<protein>
    <recommendedName>
        <fullName evidence="4">Cell wall-active antibiotics response LiaF-like C-terminal domain-containing protein</fullName>
    </recommendedName>
</protein>
<dbReference type="OrthoDB" id="70168at2759"/>
<reference evidence="2 3" key="1">
    <citation type="journal article" date="2015" name="Genome Biol. Evol.">
        <title>Phylogenomic analyses indicate that early fungi evolved digesting cell walls of algal ancestors of land plants.</title>
        <authorList>
            <person name="Chang Y."/>
            <person name="Wang S."/>
            <person name="Sekimoto S."/>
            <person name="Aerts A.L."/>
            <person name="Choi C."/>
            <person name="Clum A."/>
            <person name="LaButti K.M."/>
            <person name="Lindquist E.A."/>
            <person name="Yee Ngan C."/>
            <person name="Ohm R.A."/>
            <person name="Salamov A.A."/>
            <person name="Grigoriev I.V."/>
            <person name="Spatafora J.W."/>
            <person name="Berbee M.L."/>
        </authorList>
    </citation>
    <scope>NUCLEOTIDE SEQUENCE [LARGE SCALE GENOMIC DNA]</scope>
    <source>
        <strain evidence="2 3">JEL478</strain>
    </source>
</reference>
<evidence type="ECO:0000313" key="2">
    <source>
        <dbReference type="EMBL" id="KXS21255.1"/>
    </source>
</evidence>
<name>A0A139AXS9_GONPJ</name>
<dbReference type="Proteomes" id="UP000070544">
    <property type="component" value="Unassembled WGS sequence"/>
</dbReference>
<dbReference type="AlphaFoldDB" id="A0A139AXS9"/>
<proteinExistence type="predicted"/>
<dbReference type="PANTHER" id="PTHR40763:SF5">
    <property type="entry name" value="MEMBRANE PROTEIN"/>
    <property type="match status" value="1"/>
</dbReference>
<gene>
    <name evidence="2" type="ORF">M427DRAFT_314520</name>
</gene>
<evidence type="ECO:0000256" key="1">
    <source>
        <dbReference type="SAM" id="MobiDB-lite"/>
    </source>
</evidence>
<dbReference type="PANTHER" id="PTHR40763">
    <property type="entry name" value="MEMBRANE PROTEIN-RELATED"/>
    <property type="match status" value="1"/>
</dbReference>
<sequence length="242" mass="24533">MASPKDDLPPPYSESGDRAVLVFRTPTSLMDSPSAAEVFATSGQASSAASPALAHRSAPTVSAGAGAGAGAERSDVVGGVPGQGGQRSVLEGGEPAQGQVLAAPPNSDSRTLVALFSGAEARFRGRVIPRRIFATALFGGVEIDLRGGILQPGITEIECYAMMGGISVAVGLNMDVNVEGSAIFGGFDDARDPNELQKYAQAMSGLNSGVAAEKDPPQPPDAMVVVKGLVAFGGTSVMLKFN</sequence>
<evidence type="ECO:0000313" key="3">
    <source>
        <dbReference type="Proteomes" id="UP000070544"/>
    </source>
</evidence>
<accession>A0A139AXS9</accession>
<dbReference type="EMBL" id="KQ965733">
    <property type="protein sequence ID" value="KXS21255.1"/>
    <property type="molecule type" value="Genomic_DNA"/>
</dbReference>
<organism evidence="2 3">
    <name type="scientific">Gonapodya prolifera (strain JEL478)</name>
    <name type="common">Monoblepharis prolifera</name>
    <dbReference type="NCBI Taxonomy" id="1344416"/>
    <lineage>
        <taxon>Eukaryota</taxon>
        <taxon>Fungi</taxon>
        <taxon>Fungi incertae sedis</taxon>
        <taxon>Chytridiomycota</taxon>
        <taxon>Chytridiomycota incertae sedis</taxon>
        <taxon>Monoblepharidomycetes</taxon>
        <taxon>Monoblepharidales</taxon>
        <taxon>Gonapodyaceae</taxon>
        <taxon>Gonapodya</taxon>
    </lineage>
</organism>
<keyword evidence="3" id="KW-1185">Reference proteome</keyword>
<feature type="region of interest" description="Disordered" evidence="1">
    <location>
        <begin position="60"/>
        <end position="91"/>
    </location>
</feature>
<evidence type="ECO:0008006" key="4">
    <source>
        <dbReference type="Google" id="ProtNLM"/>
    </source>
</evidence>